<dbReference type="AlphaFoldDB" id="A0A0J6XXI1"/>
<gene>
    <name evidence="1" type="ORF">CIRG_01076</name>
</gene>
<reference evidence="2" key="1">
    <citation type="journal article" date="2010" name="Genome Res.">
        <title>Population genomic sequencing of Coccidioides fungi reveals recent hybridization and transposon control.</title>
        <authorList>
            <person name="Neafsey D.E."/>
            <person name="Barker B.M."/>
            <person name="Sharpton T.J."/>
            <person name="Stajich J.E."/>
            <person name="Park D.J."/>
            <person name="Whiston E."/>
            <person name="Hung C.-Y."/>
            <person name="McMahan C."/>
            <person name="White J."/>
            <person name="Sykes S."/>
            <person name="Heiman D."/>
            <person name="Young S."/>
            <person name="Zeng Q."/>
            <person name="Abouelleil A."/>
            <person name="Aftuck L."/>
            <person name="Bessette D."/>
            <person name="Brown A."/>
            <person name="FitzGerald M."/>
            <person name="Lui A."/>
            <person name="Macdonald J.P."/>
            <person name="Priest M."/>
            <person name="Orbach M.J."/>
            <person name="Galgiani J.N."/>
            <person name="Kirkland T.N."/>
            <person name="Cole G.T."/>
            <person name="Birren B.W."/>
            <person name="Henn M.R."/>
            <person name="Taylor J.W."/>
            <person name="Rounsley S.D."/>
        </authorList>
    </citation>
    <scope>NUCLEOTIDE SEQUENCE [LARGE SCALE GENOMIC DNA]</scope>
    <source>
        <strain evidence="2">RMSCC 2394</strain>
    </source>
</reference>
<sequence>MRINETGLVAGLFPFLDPVGLLWASMAFPGFPPQVSVRLNYQIYRVVTSMRWPGVLELVAIIPLCSWHPMTATFYVADTRGNGKNASEFMSHARDTSYKFLLGSVLHNFDVESYADYFRLLELVEVDLRE</sequence>
<dbReference type="Proteomes" id="UP000054565">
    <property type="component" value="Unassembled WGS sequence"/>
</dbReference>
<accession>A0A0J6XXI1</accession>
<evidence type="ECO:0000313" key="1">
    <source>
        <dbReference type="EMBL" id="KMP00936.1"/>
    </source>
</evidence>
<evidence type="ECO:0000313" key="2">
    <source>
        <dbReference type="Proteomes" id="UP000054565"/>
    </source>
</evidence>
<dbReference type="EMBL" id="DS028093">
    <property type="protein sequence ID" value="KMP00936.1"/>
    <property type="molecule type" value="Genomic_DNA"/>
</dbReference>
<name>A0A0J6XXI1_COCIT</name>
<proteinExistence type="predicted"/>
<organism evidence="1 2">
    <name type="scientific">Coccidioides immitis RMSCC 2394</name>
    <dbReference type="NCBI Taxonomy" id="404692"/>
    <lineage>
        <taxon>Eukaryota</taxon>
        <taxon>Fungi</taxon>
        <taxon>Dikarya</taxon>
        <taxon>Ascomycota</taxon>
        <taxon>Pezizomycotina</taxon>
        <taxon>Eurotiomycetes</taxon>
        <taxon>Eurotiomycetidae</taxon>
        <taxon>Onygenales</taxon>
        <taxon>Onygenaceae</taxon>
        <taxon>Coccidioides</taxon>
    </lineage>
</organism>
<protein>
    <submittedName>
        <fullName evidence="1">Uncharacterized protein</fullName>
    </submittedName>
</protein>